<organism evidence="11 12">
    <name type="scientific">Novipirellula artificiosorum</name>
    <dbReference type="NCBI Taxonomy" id="2528016"/>
    <lineage>
        <taxon>Bacteria</taxon>
        <taxon>Pseudomonadati</taxon>
        <taxon>Planctomycetota</taxon>
        <taxon>Planctomycetia</taxon>
        <taxon>Pirellulales</taxon>
        <taxon>Pirellulaceae</taxon>
        <taxon>Novipirellula</taxon>
    </lineage>
</organism>
<dbReference type="Gene3D" id="1.10.4030.10">
    <property type="entry name" value="Porin chaperone SurA, peptide-binding domain"/>
    <property type="match status" value="1"/>
</dbReference>
<accession>A0A5C6DVQ9</accession>
<dbReference type="AlphaFoldDB" id="A0A5C6DVQ9"/>
<keyword evidence="2" id="KW-1003">Cell membrane</keyword>
<dbReference type="EMBL" id="SJPV01000002">
    <property type="protein sequence ID" value="TWU40728.1"/>
    <property type="molecule type" value="Genomic_DNA"/>
</dbReference>
<keyword evidence="4" id="KW-0472">Membrane</keyword>
<protein>
    <recommendedName>
        <fullName evidence="6">Periplasmic chaperone PpiD</fullName>
    </recommendedName>
    <alternativeName>
        <fullName evidence="7">Periplasmic folding chaperone</fullName>
    </alternativeName>
</protein>
<keyword evidence="5" id="KW-0143">Chaperone</keyword>
<keyword evidence="8 11" id="KW-0413">Isomerase</keyword>
<comment type="caution">
    <text evidence="11">The sequence shown here is derived from an EMBL/GenBank/DDBJ whole genome shotgun (WGS) entry which is preliminary data.</text>
</comment>
<dbReference type="Proteomes" id="UP000319143">
    <property type="component" value="Unassembled WGS sequence"/>
</dbReference>
<evidence type="ECO:0000256" key="4">
    <source>
        <dbReference type="ARBA" id="ARBA00023136"/>
    </source>
</evidence>
<gene>
    <name evidence="11" type="ORF">Poly41_15630</name>
</gene>
<evidence type="ECO:0000256" key="7">
    <source>
        <dbReference type="ARBA" id="ARBA00042775"/>
    </source>
</evidence>
<evidence type="ECO:0000259" key="10">
    <source>
        <dbReference type="PROSITE" id="PS50198"/>
    </source>
</evidence>
<dbReference type="GO" id="GO:0003755">
    <property type="term" value="F:peptidyl-prolyl cis-trans isomerase activity"/>
    <property type="evidence" value="ECO:0007669"/>
    <property type="project" value="UniProtKB-KW"/>
</dbReference>
<evidence type="ECO:0000313" key="12">
    <source>
        <dbReference type="Proteomes" id="UP000319143"/>
    </source>
</evidence>
<evidence type="ECO:0000256" key="8">
    <source>
        <dbReference type="PROSITE-ProRule" id="PRU00278"/>
    </source>
</evidence>
<dbReference type="Gene3D" id="3.10.50.40">
    <property type="match status" value="1"/>
</dbReference>
<feature type="region of interest" description="Disordered" evidence="9">
    <location>
        <begin position="377"/>
        <end position="398"/>
    </location>
</feature>
<evidence type="ECO:0000256" key="6">
    <source>
        <dbReference type="ARBA" id="ARBA00040743"/>
    </source>
</evidence>
<dbReference type="PANTHER" id="PTHR47529:SF1">
    <property type="entry name" value="PERIPLASMIC CHAPERONE PPID"/>
    <property type="match status" value="1"/>
</dbReference>
<evidence type="ECO:0000256" key="1">
    <source>
        <dbReference type="ARBA" id="ARBA00004382"/>
    </source>
</evidence>
<name>A0A5C6DVQ9_9BACT</name>
<dbReference type="RefSeq" id="WP_231615487.1">
    <property type="nucleotide sequence ID" value="NZ_SJPV01000002.1"/>
</dbReference>
<proteinExistence type="predicted"/>
<keyword evidence="8" id="KW-0697">Rotamase</keyword>
<reference evidence="11 12" key="1">
    <citation type="submission" date="2019-02" db="EMBL/GenBank/DDBJ databases">
        <title>Deep-cultivation of Planctomycetes and their phenomic and genomic characterization uncovers novel biology.</title>
        <authorList>
            <person name="Wiegand S."/>
            <person name="Jogler M."/>
            <person name="Boedeker C."/>
            <person name="Pinto D."/>
            <person name="Vollmers J."/>
            <person name="Rivas-Marin E."/>
            <person name="Kohn T."/>
            <person name="Peeters S.H."/>
            <person name="Heuer A."/>
            <person name="Rast P."/>
            <person name="Oberbeckmann S."/>
            <person name="Bunk B."/>
            <person name="Jeske O."/>
            <person name="Meyerdierks A."/>
            <person name="Storesund J.E."/>
            <person name="Kallscheuer N."/>
            <person name="Luecker S."/>
            <person name="Lage O.M."/>
            <person name="Pohl T."/>
            <person name="Merkel B.J."/>
            <person name="Hornburger P."/>
            <person name="Mueller R.-W."/>
            <person name="Bruemmer F."/>
            <person name="Labrenz M."/>
            <person name="Spormann A.M."/>
            <person name="Op Den Camp H."/>
            <person name="Overmann J."/>
            <person name="Amann R."/>
            <person name="Jetten M.S.M."/>
            <person name="Mascher T."/>
            <person name="Medema M.H."/>
            <person name="Devos D.P."/>
            <person name="Kaster A.-K."/>
            <person name="Ovreas L."/>
            <person name="Rohde M."/>
            <person name="Galperin M.Y."/>
            <person name="Jogler C."/>
        </authorList>
    </citation>
    <scope>NUCLEOTIDE SEQUENCE [LARGE SCALE GENOMIC DNA]</scope>
    <source>
        <strain evidence="11 12">Poly41</strain>
    </source>
</reference>
<dbReference type="InterPro" id="IPR000297">
    <property type="entry name" value="PPIase_PpiC"/>
</dbReference>
<evidence type="ECO:0000313" key="11">
    <source>
        <dbReference type="EMBL" id="TWU40728.1"/>
    </source>
</evidence>
<evidence type="ECO:0000256" key="9">
    <source>
        <dbReference type="SAM" id="MobiDB-lite"/>
    </source>
</evidence>
<dbReference type="PROSITE" id="PS50198">
    <property type="entry name" value="PPIC_PPIASE_2"/>
    <property type="match status" value="1"/>
</dbReference>
<evidence type="ECO:0000256" key="2">
    <source>
        <dbReference type="ARBA" id="ARBA00022475"/>
    </source>
</evidence>
<sequence length="398" mass="44828">MQSPEIFRLVVIGRPFRVLVALIALVLGIRSVNAQIPTRAEIDKAQSIDLPEDPAAVLAVVGQSPIFLGEISPKVQARIDEVLSKAGQEVPEDQLKFARINLTRGMLNQAIQNKMLRESFLLDQVGTQNADKRAEADATLAARARQMFYESELPQLKKQYEVEDLTELDDLLREKGSSLSARQRDFADAMLGHLYIRSKVEQEPTVSLSEIIQHYRNHRDEYEQAAAAKWEQLSVMKANFPSTEAAEIAIKEMGREAYYGGSMQAVAREKSQEPFGRSGGVHDWTTKGSLASEKLDQQIFSLRLNEMSEVITDDEGMHIVRVLERRDAGFTPLSEVQDEIRAKIREQKIAESQKQVMQEMQQRIPVWSLFPEDIPGAEPLPKSISSRQSNRKPSAGRF</sequence>
<dbReference type="Pfam" id="PF13145">
    <property type="entry name" value="Rotamase_2"/>
    <property type="match status" value="1"/>
</dbReference>
<dbReference type="InterPro" id="IPR046357">
    <property type="entry name" value="PPIase_dom_sf"/>
</dbReference>
<comment type="subcellular location">
    <subcellularLocation>
        <location evidence="1">Cell inner membrane</location>
        <topology evidence="1">Single-pass type II membrane protein</topology>
        <orientation evidence="1">Periplasmic side</orientation>
    </subcellularLocation>
</comment>
<feature type="domain" description="PpiC" evidence="10">
    <location>
        <begin position="225"/>
        <end position="324"/>
    </location>
</feature>
<keyword evidence="3" id="KW-0997">Cell inner membrane</keyword>
<dbReference type="InterPro" id="IPR052029">
    <property type="entry name" value="PpiD_chaperone"/>
</dbReference>
<keyword evidence="12" id="KW-1185">Reference proteome</keyword>
<dbReference type="SUPFAM" id="SSF54534">
    <property type="entry name" value="FKBP-like"/>
    <property type="match status" value="1"/>
</dbReference>
<evidence type="ECO:0000256" key="3">
    <source>
        <dbReference type="ARBA" id="ARBA00022519"/>
    </source>
</evidence>
<dbReference type="PANTHER" id="PTHR47529">
    <property type="entry name" value="PEPTIDYL-PROLYL CIS-TRANS ISOMERASE D"/>
    <property type="match status" value="1"/>
</dbReference>
<evidence type="ECO:0000256" key="5">
    <source>
        <dbReference type="ARBA" id="ARBA00023186"/>
    </source>
</evidence>
<feature type="compositionally biased region" description="Polar residues" evidence="9">
    <location>
        <begin position="383"/>
        <end position="392"/>
    </location>
</feature>
<dbReference type="GO" id="GO:0005886">
    <property type="term" value="C:plasma membrane"/>
    <property type="evidence" value="ECO:0007669"/>
    <property type="project" value="UniProtKB-SubCell"/>
</dbReference>